<name>A0A316XC84_9FLAO</name>
<evidence type="ECO:0000313" key="1">
    <source>
        <dbReference type="EMBL" id="PWN71461.1"/>
    </source>
</evidence>
<evidence type="ECO:0000313" key="2">
    <source>
        <dbReference type="Proteomes" id="UP000236594"/>
    </source>
</evidence>
<gene>
    <name evidence="1" type="ORF">C1631_002210</name>
</gene>
<protein>
    <submittedName>
        <fullName evidence="1">Uncharacterized protein</fullName>
    </submittedName>
</protein>
<keyword evidence="2" id="KW-1185">Reference proteome</keyword>
<accession>A0A316XC84</accession>
<dbReference type="OrthoDB" id="1274161at2"/>
<dbReference type="EMBL" id="PPED02000001">
    <property type="protein sequence ID" value="PWN71461.1"/>
    <property type="molecule type" value="Genomic_DNA"/>
</dbReference>
<comment type="caution">
    <text evidence="1">The sequence shown here is derived from an EMBL/GenBank/DDBJ whole genome shotgun (WGS) entry which is preliminary data.</text>
</comment>
<reference evidence="1 2" key="1">
    <citation type="submission" date="2018-04" db="EMBL/GenBank/DDBJ databases">
        <title>Draft Genome Sequence of Phosphate-Solubilizing Chryseobacterium sp. ISE14 that is a Biocontrol and Plant Growth-Promoting Rhizobacterium Isolated from Cucumber.</title>
        <authorList>
            <person name="Jeong J.-J."/>
            <person name="Sang M.K."/>
            <person name="Choi I.-G."/>
            <person name="Kim K.D."/>
        </authorList>
    </citation>
    <scope>NUCLEOTIDE SEQUENCE [LARGE SCALE GENOMIC DNA]</scope>
    <source>
        <strain evidence="1 2">ISE14</strain>
    </source>
</reference>
<sequence>MENQEEIEKQILEIVRAQHEKDGGNNGVNFGAFDHILNMSIEERNEVLQRMAKEKKIFIFHSLNMRRVILPK</sequence>
<dbReference type="AlphaFoldDB" id="A0A316XC84"/>
<dbReference type="Proteomes" id="UP000236594">
    <property type="component" value="Unassembled WGS sequence"/>
</dbReference>
<proteinExistence type="predicted"/>
<dbReference type="RefSeq" id="WP_109710137.1">
    <property type="nucleotide sequence ID" value="NZ_PPED02000001.1"/>
</dbReference>
<organism evidence="1 2">
    <name type="scientific">Chryseobacterium phosphatilyticum</name>
    <dbReference type="NCBI Taxonomy" id="475075"/>
    <lineage>
        <taxon>Bacteria</taxon>
        <taxon>Pseudomonadati</taxon>
        <taxon>Bacteroidota</taxon>
        <taxon>Flavobacteriia</taxon>
        <taxon>Flavobacteriales</taxon>
        <taxon>Weeksellaceae</taxon>
        <taxon>Chryseobacterium group</taxon>
        <taxon>Chryseobacterium</taxon>
    </lineage>
</organism>